<evidence type="ECO:0000256" key="3">
    <source>
        <dbReference type="SAM" id="MobiDB-lite"/>
    </source>
</evidence>
<name>A0A857DJ42_9FIRM</name>
<dbReference type="GO" id="GO:0010181">
    <property type="term" value="F:FMN binding"/>
    <property type="evidence" value="ECO:0007669"/>
    <property type="project" value="InterPro"/>
</dbReference>
<comment type="cofactor">
    <cofactor evidence="1">
        <name>Fe(3+)</name>
        <dbReference type="ChEBI" id="CHEBI:29034"/>
    </cofactor>
</comment>
<evidence type="ECO:0000313" key="5">
    <source>
        <dbReference type="EMBL" id="QHA00823.1"/>
    </source>
</evidence>
<dbReference type="Gene3D" id="2.20.28.10">
    <property type="match status" value="1"/>
</dbReference>
<dbReference type="PANTHER" id="PTHR30466:SF1">
    <property type="entry name" value="FMN REDUCTASE (NADH) RUTF"/>
    <property type="match status" value="1"/>
</dbReference>
<dbReference type="CDD" id="cd00729">
    <property type="entry name" value="rubredoxin_SM"/>
    <property type="match status" value="1"/>
</dbReference>
<dbReference type="GO" id="GO:0042602">
    <property type="term" value="F:riboflavin reductase (NADPH) activity"/>
    <property type="evidence" value="ECO:0007669"/>
    <property type="project" value="TreeGrafter"/>
</dbReference>
<organism evidence="5 6">
    <name type="scientific">Dehalobacter restrictus</name>
    <dbReference type="NCBI Taxonomy" id="55583"/>
    <lineage>
        <taxon>Bacteria</taxon>
        <taxon>Bacillati</taxon>
        <taxon>Bacillota</taxon>
        <taxon>Clostridia</taxon>
        <taxon>Eubacteriales</taxon>
        <taxon>Desulfitobacteriaceae</taxon>
        <taxon>Dehalobacter</taxon>
    </lineage>
</organism>
<dbReference type="InterPro" id="IPR002563">
    <property type="entry name" value="Flavin_Rdtase-like_dom"/>
</dbReference>
<dbReference type="InterPro" id="IPR048574">
    <property type="entry name" value="RUBY_RBDX"/>
</dbReference>
<evidence type="ECO:0000256" key="1">
    <source>
        <dbReference type="ARBA" id="ARBA00001965"/>
    </source>
</evidence>
<feature type="compositionally biased region" description="Basic and acidic residues" evidence="3">
    <location>
        <begin position="35"/>
        <end position="50"/>
    </location>
</feature>
<feature type="region of interest" description="Disordered" evidence="3">
    <location>
        <begin position="35"/>
        <end position="65"/>
    </location>
</feature>
<dbReference type="Pfam" id="PF01613">
    <property type="entry name" value="Flavin_Reduct"/>
    <property type="match status" value="1"/>
</dbReference>
<dbReference type="InterPro" id="IPR012349">
    <property type="entry name" value="Split_barrel_FMN-bd"/>
</dbReference>
<feature type="domain" description="Rubredoxin-like" evidence="4">
    <location>
        <begin position="2"/>
        <end position="34"/>
    </location>
</feature>
<dbReference type="RefSeq" id="WP_019226494.1">
    <property type="nucleotide sequence ID" value="NZ_CP046996.1"/>
</dbReference>
<reference evidence="5 6" key="1">
    <citation type="submission" date="2019-12" db="EMBL/GenBank/DDBJ databases">
        <title>Sequence classification of anaerobic respiratory reductive dehalogenases: First we see many, then we see few.</title>
        <authorList>
            <person name="Molenda O."/>
            <person name="Puentes Jacome L.A."/>
            <person name="Cao X."/>
            <person name="Nesbo C.L."/>
            <person name="Tang S."/>
            <person name="Morson N."/>
            <person name="Patron J."/>
            <person name="Lomheim L."/>
            <person name="Wishart D.S."/>
            <person name="Edwards E.A."/>
        </authorList>
    </citation>
    <scope>NUCLEOTIDE SEQUENCE [LARGE SCALE GENOMIC DNA]</scope>
    <source>
        <strain evidence="5 6">12DCA</strain>
    </source>
</reference>
<dbReference type="InterPro" id="IPR024934">
    <property type="entry name" value="Rubredoxin-like_dom"/>
</dbReference>
<dbReference type="PROSITE" id="PS50903">
    <property type="entry name" value="RUBREDOXIN_LIKE"/>
    <property type="match status" value="1"/>
</dbReference>
<dbReference type="EMBL" id="CP046996">
    <property type="protein sequence ID" value="QHA00823.1"/>
    <property type="molecule type" value="Genomic_DNA"/>
</dbReference>
<dbReference type="AlphaFoldDB" id="A0A857DJ42"/>
<dbReference type="InterPro" id="IPR050268">
    <property type="entry name" value="NADH-dep_flavin_reductase"/>
</dbReference>
<dbReference type="GO" id="GO:0005506">
    <property type="term" value="F:iron ion binding"/>
    <property type="evidence" value="ECO:0007669"/>
    <property type="project" value="InterPro"/>
</dbReference>
<dbReference type="SUPFAM" id="SSF57802">
    <property type="entry name" value="Rubredoxin-like"/>
    <property type="match status" value="1"/>
</dbReference>
<dbReference type="SMART" id="SM00903">
    <property type="entry name" value="Flavin_Reduct"/>
    <property type="match status" value="1"/>
</dbReference>
<dbReference type="Pfam" id="PF21349">
    <property type="entry name" value="RUBY_RBDX"/>
    <property type="match status" value="1"/>
</dbReference>
<keyword evidence="2" id="KW-0560">Oxidoreductase</keyword>
<dbReference type="PANTHER" id="PTHR30466">
    <property type="entry name" value="FLAVIN REDUCTASE"/>
    <property type="match status" value="1"/>
</dbReference>
<sequence length="220" mass="23955">MKWRCVVCGYIHEGDNPPEACPVCGVDSSNFVRVEEEPKQDENSKDDSVKNAEAAMTSPAQTGLSPEEKIVKAVQSISYGLFIITAAANGKDNGQAANTCFQITSDPVQIAIGINKKNFTHELIMQSGKFGISVLDQNGHDLVRRFGYRSGREFDKFDGIKAHRGSSGILLLDEVLTTVEAEVANSMDTGTHTLFLGRVTAAEVRGSGEPMTYAYFRKTK</sequence>
<dbReference type="SUPFAM" id="SSF50475">
    <property type="entry name" value="FMN-binding split barrel"/>
    <property type="match status" value="1"/>
</dbReference>
<protein>
    <submittedName>
        <fullName evidence="5">Flavin reductase</fullName>
    </submittedName>
</protein>
<evidence type="ECO:0000313" key="6">
    <source>
        <dbReference type="Proteomes" id="UP000430508"/>
    </source>
</evidence>
<accession>A0A857DJ42</accession>
<proteinExistence type="predicted"/>
<dbReference type="Proteomes" id="UP000430508">
    <property type="component" value="Chromosome"/>
</dbReference>
<evidence type="ECO:0000259" key="4">
    <source>
        <dbReference type="PROSITE" id="PS50903"/>
    </source>
</evidence>
<evidence type="ECO:0000256" key="2">
    <source>
        <dbReference type="ARBA" id="ARBA00023002"/>
    </source>
</evidence>
<dbReference type="Gene3D" id="2.30.110.10">
    <property type="entry name" value="Electron Transport, Fmn-binding Protein, Chain A"/>
    <property type="match status" value="1"/>
</dbReference>
<gene>
    <name evidence="5" type="ORF">GQ588_09340</name>
</gene>